<dbReference type="AlphaFoldDB" id="B2VCH4"/>
<dbReference type="RefSeq" id="WP_012443085.1">
    <property type="nucleotide sequence ID" value="NC_010694.1"/>
</dbReference>
<evidence type="ECO:0008006" key="3">
    <source>
        <dbReference type="Google" id="ProtNLM"/>
    </source>
</evidence>
<dbReference type="STRING" id="465817.ETA_34160"/>
<gene>
    <name evidence="1" type="primary">yiaF</name>
    <name evidence="1" type="ordered locus">ETA_34160</name>
</gene>
<dbReference type="EMBL" id="CU468135">
    <property type="protein sequence ID" value="CAO98462.1"/>
    <property type="molecule type" value="Genomic_DNA"/>
</dbReference>
<dbReference type="KEGG" id="eta:ETA_34160"/>
<dbReference type="Pfam" id="PF11254">
    <property type="entry name" value="DUF3053"/>
    <property type="match status" value="1"/>
</dbReference>
<dbReference type="OrthoDB" id="8821151at2"/>
<reference evidence="1 2" key="1">
    <citation type="journal article" date="2008" name="Environ. Microbiol.">
        <title>The genome of Erwinia tasmaniensis strain Et1/99, a non-pathogenic bacterium in the genus Erwinia.</title>
        <authorList>
            <person name="Kube M."/>
            <person name="Migdoll A.M."/>
            <person name="Mueller I."/>
            <person name="Kuhl H."/>
            <person name="Beck A."/>
            <person name="Reinhardt R."/>
            <person name="Geider K."/>
        </authorList>
    </citation>
    <scope>NUCLEOTIDE SEQUENCE [LARGE SCALE GENOMIC DNA]</scope>
    <source>
        <strain evidence="2">DSM 17950 / CFBP 7177 / CIP 109463 / NCPPB 4357 / Et1/99</strain>
    </source>
</reference>
<dbReference type="HOGENOM" id="CLU_086363_0_0_6"/>
<protein>
    <recommendedName>
        <fullName evidence="3">DUF3053 domain-containing protein</fullName>
    </recommendedName>
</protein>
<sequence>MTTGLSRIWTRALVPFMALFLVLQLTGCGDKEADQRKAFIDFLQNTVMRSGEHLPSLSEDQKQKFGNYVGDYAILYGFAQQINRAVDSGLKPVVNELSAIRTPQDYLTHREMLRQASGSLGVLAQQIQTAKNQAESSRSTLKQPEDLKTVYNNVYNKVVTQPATSLSPLLPALQTLSQDAVQAGDFLQQQGTNVSFNGAAIQFPTQQQATQYNTLMSNLSANVQALSQAQRLLQGEVN</sequence>
<dbReference type="eggNOG" id="ENOG502ZAGZ">
    <property type="taxonomic scope" value="Bacteria"/>
</dbReference>
<evidence type="ECO:0000313" key="2">
    <source>
        <dbReference type="Proteomes" id="UP000001726"/>
    </source>
</evidence>
<dbReference type="InterPro" id="IPR021413">
    <property type="entry name" value="DUF3053"/>
</dbReference>
<accession>B2VCH4</accession>
<keyword evidence="2" id="KW-1185">Reference proteome</keyword>
<name>B2VCH4_ERWT9</name>
<dbReference type="Proteomes" id="UP000001726">
    <property type="component" value="Chromosome"/>
</dbReference>
<evidence type="ECO:0000313" key="1">
    <source>
        <dbReference type="EMBL" id="CAO98462.1"/>
    </source>
</evidence>
<organism evidence="1 2">
    <name type="scientific">Erwinia tasmaniensis (strain DSM 17950 / CFBP 7177 / CIP 109463 / NCPPB 4357 / Et1/99)</name>
    <dbReference type="NCBI Taxonomy" id="465817"/>
    <lineage>
        <taxon>Bacteria</taxon>
        <taxon>Pseudomonadati</taxon>
        <taxon>Pseudomonadota</taxon>
        <taxon>Gammaproteobacteria</taxon>
        <taxon>Enterobacterales</taxon>
        <taxon>Erwiniaceae</taxon>
        <taxon>Erwinia</taxon>
    </lineage>
</organism>
<proteinExistence type="predicted"/>